<dbReference type="EMBL" id="JACIER010000009">
    <property type="protein sequence ID" value="MBB4044605.1"/>
    <property type="molecule type" value="Genomic_DNA"/>
</dbReference>
<evidence type="ECO:0000313" key="1">
    <source>
        <dbReference type="EMBL" id="MBB4044605.1"/>
    </source>
</evidence>
<keyword evidence="2" id="KW-1185">Reference proteome</keyword>
<reference evidence="1" key="1">
    <citation type="submission" date="2020-08" db="EMBL/GenBank/DDBJ databases">
        <title>Genomic Encyclopedia of Type Strains, Phase IV (KMG-IV): sequencing the most valuable type-strain genomes for metagenomic binning, comparative biology and taxonomic classification.</title>
        <authorList>
            <person name="Goeker M."/>
        </authorList>
    </citation>
    <scope>NUCLEOTIDE SEQUENCE [LARGE SCALE GENOMIC DNA]</scope>
    <source>
        <strain evidence="1">DSM 105720</strain>
    </source>
</reference>
<dbReference type="Proteomes" id="UP000560658">
    <property type="component" value="Unassembled WGS sequence"/>
</dbReference>
<accession>A0A840D7J8</accession>
<dbReference type="Pfam" id="PF16407">
    <property type="entry name" value="PKD_2"/>
    <property type="match status" value="1"/>
</dbReference>
<protein>
    <recommendedName>
        <fullName evidence="3">PKD-like family protein</fullName>
    </recommendedName>
</protein>
<name>A0A840D7J8_9BACE</name>
<proteinExistence type="predicted"/>
<sequence>MKRIIYTVLAAIIITSCYDDKGSYDYHDINEVTIDGLAAKYQVMTGVSTLKIEPKITTTLGDESNLEYEWRAVVGYTSSELIGTERNLEFPVTLAPTSYTLYLRVIDKTTGVTAVKTAALEVGTPYTKGLMMIGQDGLGKTKVQMLSISTDTILIKDVLGNTDVPNLSEGVDIIHTGKGSYSKLWLITKDEVYALDMTTMKLDPTKTFQKALFLANEYNLNFVPVDFAPRIKDQAGNPSSAYYSATICSNGYVFNSSTLLMGGAYFTDPVNRLEKEPNVWFKANPCMMYSLTNWGGFVYYDETNERFLKVASFTDYSTLLTDSGTDPFPWNQQSVGRTFVYGENTLNTDGGSTYGNSFAIMKNKSDQTHYIYKFYSTSTAIKRDFLTISAIATDFNKASFYAFSSRRTIIYYAVGSKLYAYDYNKGYEKIYLLEDYGDAQITMLKCDTQIEPSTNPIYVATYSSANGGTLQKYKQGTNPDVVTITADPASHWTDLIKIKKISWRATN</sequence>
<dbReference type="InterPro" id="IPR032183">
    <property type="entry name" value="PKD-like"/>
</dbReference>
<dbReference type="RefSeq" id="WP_081741200.1">
    <property type="nucleotide sequence ID" value="NZ_JACIER010000009.1"/>
</dbReference>
<evidence type="ECO:0000313" key="2">
    <source>
        <dbReference type="Proteomes" id="UP000560658"/>
    </source>
</evidence>
<dbReference type="AlphaFoldDB" id="A0A840D7J8"/>
<organism evidence="1 2">
    <name type="scientific">Bacteroides reticulotermitis</name>
    <dbReference type="NCBI Taxonomy" id="1133319"/>
    <lineage>
        <taxon>Bacteria</taxon>
        <taxon>Pseudomonadati</taxon>
        <taxon>Bacteroidota</taxon>
        <taxon>Bacteroidia</taxon>
        <taxon>Bacteroidales</taxon>
        <taxon>Bacteroidaceae</taxon>
        <taxon>Bacteroides</taxon>
    </lineage>
</organism>
<evidence type="ECO:0008006" key="3">
    <source>
        <dbReference type="Google" id="ProtNLM"/>
    </source>
</evidence>
<dbReference type="PROSITE" id="PS51257">
    <property type="entry name" value="PROKAR_LIPOPROTEIN"/>
    <property type="match status" value="1"/>
</dbReference>
<gene>
    <name evidence="1" type="ORF">GGR06_002400</name>
</gene>
<comment type="caution">
    <text evidence="1">The sequence shown here is derived from an EMBL/GenBank/DDBJ whole genome shotgun (WGS) entry which is preliminary data.</text>
</comment>